<evidence type="ECO:0000256" key="1">
    <source>
        <dbReference type="SAM" id="SignalP"/>
    </source>
</evidence>
<dbReference type="PhylomeDB" id="A0A0G4ESI1"/>
<reference evidence="2 3" key="1">
    <citation type="submission" date="2014-11" db="EMBL/GenBank/DDBJ databases">
        <authorList>
            <person name="Zhu J."/>
            <person name="Qi W."/>
            <person name="Song R."/>
        </authorList>
    </citation>
    <scope>NUCLEOTIDE SEQUENCE [LARGE SCALE GENOMIC DNA]</scope>
</reference>
<proteinExistence type="predicted"/>
<organism evidence="2 3">
    <name type="scientific">Vitrella brassicaformis (strain CCMP3155)</name>
    <dbReference type="NCBI Taxonomy" id="1169540"/>
    <lineage>
        <taxon>Eukaryota</taxon>
        <taxon>Sar</taxon>
        <taxon>Alveolata</taxon>
        <taxon>Colpodellida</taxon>
        <taxon>Vitrellaceae</taxon>
        <taxon>Vitrella</taxon>
    </lineage>
</organism>
<feature type="non-terminal residue" evidence="2">
    <location>
        <position position="452"/>
    </location>
</feature>
<dbReference type="AlphaFoldDB" id="A0A0G4ESI1"/>
<gene>
    <name evidence="2" type="ORF">Vbra_20757</name>
</gene>
<feature type="chain" id="PRO_5005187778" evidence="1">
    <location>
        <begin position="33"/>
        <end position="452"/>
    </location>
</feature>
<dbReference type="EMBL" id="CDMY01000303">
    <property type="protein sequence ID" value="CEM00952.1"/>
    <property type="molecule type" value="Genomic_DNA"/>
</dbReference>
<dbReference type="VEuPathDB" id="CryptoDB:Vbra_20757"/>
<dbReference type="Proteomes" id="UP000041254">
    <property type="component" value="Unassembled WGS sequence"/>
</dbReference>
<sequence>MTFPPPLFSYCCRLLAGLLSFLLTLSPYLASAAPGKPFRQSLHKQPHNHTFPFPTLGRTESPGPLRFGAFNYVHPRPDAVYVSPFTSIGVRHGDHIRPDSVVGKIQAVGEKSGSKLGKGKGRVVLAEDRRTIVLKLVRPFKPGERVKVTVKKGLRTVAGKPLGGLSWSFRVSGKALHSWNVGDQRFLTRDDSSKRLQDFGRAAGIQIINERSFYFDDTFGYDHSWDGPVSPLDFNSHYSAHALTEDYPVIDGGENATAMKASPRFHDGLHEMKTFQLAHYLRSGYKTLPFEHKLPRVRLSVPPKAGKVSDGYILASNKKSQVIEKSKMWTPYLLVLDNRGDMVFHLRLKDNISMAGRANFDINANGHMVFGLSEVDKSYRFVRKNTAPHGYTADSHDFKKLASGGSLFLHKLREIVWHKGHQVPLQVAAVTETDRKGTVIFEWRAWDHYTID</sequence>
<keyword evidence="3" id="KW-1185">Reference proteome</keyword>
<feature type="signal peptide" evidence="1">
    <location>
        <begin position="1"/>
        <end position="32"/>
    </location>
</feature>
<dbReference type="InParanoid" id="A0A0G4ESI1"/>
<keyword evidence="1" id="KW-0732">Signal</keyword>
<name>A0A0G4ESI1_VITBC</name>
<accession>A0A0G4ESI1</accession>
<protein>
    <submittedName>
        <fullName evidence="2">Uncharacterized protein</fullName>
    </submittedName>
</protein>
<evidence type="ECO:0000313" key="2">
    <source>
        <dbReference type="EMBL" id="CEM00952.1"/>
    </source>
</evidence>
<evidence type="ECO:0000313" key="3">
    <source>
        <dbReference type="Proteomes" id="UP000041254"/>
    </source>
</evidence>